<dbReference type="PROSITE" id="PS51192">
    <property type="entry name" value="HELICASE_ATP_BIND_1"/>
    <property type="match status" value="1"/>
</dbReference>
<dbReference type="InterPro" id="IPR001650">
    <property type="entry name" value="Helicase_C-like"/>
</dbReference>
<gene>
    <name evidence="3" type="ORF">LCGC14_0642810</name>
</gene>
<dbReference type="SMART" id="SM00487">
    <property type="entry name" value="DEXDc"/>
    <property type="match status" value="1"/>
</dbReference>
<dbReference type="SMART" id="SM00490">
    <property type="entry name" value="HELICc"/>
    <property type="match status" value="1"/>
</dbReference>
<proteinExistence type="predicted"/>
<dbReference type="InterPro" id="IPR006935">
    <property type="entry name" value="Helicase/UvrB_N"/>
</dbReference>
<evidence type="ECO:0000259" key="1">
    <source>
        <dbReference type="PROSITE" id="PS51192"/>
    </source>
</evidence>
<comment type="caution">
    <text evidence="3">The sequence shown here is derived from an EMBL/GenBank/DDBJ whole genome shotgun (WGS) entry which is preliminary data.</text>
</comment>
<evidence type="ECO:0000313" key="3">
    <source>
        <dbReference type="EMBL" id="KKN49444.1"/>
    </source>
</evidence>
<dbReference type="InterPro" id="IPR014001">
    <property type="entry name" value="Helicase_ATP-bd"/>
</dbReference>
<dbReference type="PROSITE" id="PS51194">
    <property type="entry name" value="HELICASE_CTER"/>
    <property type="match status" value="1"/>
</dbReference>
<organism evidence="3">
    <name type="scientific">marine sediment metagenome</name>
    <dbReference type="NCBI Taxonomy" id="412755"/>
    <lineage>
        <taxon>unclassified sequences</taxon>
        <taxon>metagenomes</taxon>
        <taxon>ecological metagenomes</taxon>
    </lineage>
</organism>
<dbReference type="GO" id="GO:0003677">
    <property type="term" value="F:DNA binding"/>
    <property type="evidence" value="ECO:0007669"/>
    <property type="project" value="InterPro"/>
</dbReference>
<dbReference type="Gene3D" id="3.40.50.300">
    <property type="entry name" value="P-loop containing nucleotide triphosphate hydrolases"/>
    <property type="match status" value="2"/>
</dbReference>
<protein>
    <recommendedName>
        <fullName evidence="4">Helicase ATP-binding domain-containing protein</fullName>
    </recommendedName>
</protein>
<dbReference type="EMBL" id="LAZR01001168">
    <property type="protein sequence ID" value="KKN49444.1"/>
    <property type="molecule type" value="Genomic_DNA"/>
</dbReference>
<evidence type="ECO:0000259" key="2">
    <source>
        <dbReference type="PROSITE" id="PS51194"/>
    </source>
</evidence>
<dbReference type="Pfam" id="PF04851">
    <property type="entry name" value="ResIII"/>
    <property type="match status" value="1"/>
</dbReference>
<accession>A0A0F9R3U0</accession>
<dbReference type="GO" id="GO:0005829">
    <property type="term" value="C:cytosol"/>
    <property type="evidence" value="ECO:0007669"/>
    <property type="project" value="TreeGrafter"/>
</dbReference>
<sequence length="545" mass="60647">MIPRPYQQEALDALHLHVCTKETNPCVVIPTGGGKSALIAWIVGKWKSESPHVRIIILAHRKELIEQNAAELQGMCPEFRIGIYSAALGRRDYDADVLFASIDSIYKRSGDFPAWDVAMVDEAHRIPPKGEGKYRTFLQGCRKWNPALRVIGWTATPFRMGYGAICHKDHLLNEICYEAKITSLIHDGYLCKLRSKVGVIQPELGGVKRNSGGDYITRSLSAATNKKVIVTEAVAEAVRIMNAENRKSAVFFCVDVDHCNNVSKELQRHGIHAPAITGGTKRKIRERAADNFKAGKLRAICNVNVYTEGFNATIIDCIVLLRPTLSAGLFSQMVGRGLRLHKQKNVCLVLDFACCIEEHGPIDILGGEPIALATCELCRESFSRAIGTCPACGWVIPKIVFDKMEAADCEKRLHETKVSQRSILSNVPEVRNVHTVFASRHRKLGFPDSLRVQYRCGKSMFSEWVCLDHEGYAGECASKWWAKRFGLHQVAGGSRPATVNEALNYMFLTQGIAEYTKTISVKRKGKNWEIVAYNEAITKTDDVSA</sequence>
<reference evidence="3" key="1">
    <citation type="journal article" date="2015" name="Nature">
        <title>Complex archaea that bridge the gap between prokaryotes and eukaryotes.</title>
        <authorList>
            <person name="Spang A."/>
            <person name="Saw J.H."/>
            <person name="Jorgensen S.L."/>
            <person name="Zaremba-Niedzwiedzka K."/>
            <person name="Martijn J."/>
            <person name="Lind A.E."/>
            <person name="van Eijk R."/>
            <person name="Schleper C."/>
            <person name="Guy L."/>
            <person name="Ettema T.J."/>
        </authorList>
    </citation>
    <scope>NUCLEOTIDE SEQUENCE</scope>
</reference>
<dbReference type="GO" id="GO:0016787">
    <property type="term" value="F:hydrolase activity"/>
    <property type="evidence" value="ECO:0007669"/>
    <property type="project" value="InterPro"/>
</dbReference>
<evidence type="ECO:0008006" key="4">
    <source>
        <dbReference type="Google" id="ProtNLM"/>
    </source>
</evidence>
<feature type="domain" description="Helicase C-terminal" evidence="2">
    <location>
        <begin position="233"/>
        <end position="378"/>
    </location>
</feature>
<dbReference type="PANTHER" id="PTHR47396:SF1">
    <property type="entry name" value="ATP-DEPENDENT HELICASE IRC3-RELATED"/>
    <property type="match status" value="1"/>
</dbReference>
<dbReference type="SUPFAM" id="SSF52540">
    <property type="entry name" value="P-loop containing nucleoside triphosphate hydrolases"/>
    <property type="match status" value="1"/>
</dbReference>
<dbReference type="InterPro" id="IPR050742">
    <property type="entry name" value="Helicase_Restrict-Modif_Enz"/>
</dbReference>
<dbReference type="InterPro" id="IPR027417">
    <property type="entry name" value="P-loop_NTPase"/>
</dbReference>
<dbReference type="GO" id="GO:0005524">
    <property type="term" value="F:ATP binding"/>
    <property type="evidence" value="ECO:0007669"/>
    <property type="project" value="InterPro"/>
</dbReference>
<name>A0A0F9R3U0_9ZZZZ</name>
<dbReference type="AlphaFoldDB" id="A0A0F9R3U0"/>
<dbReference type="Pfam" id="PF00271">
    <property type="entry name" value="Helicase_C"/>
    <property type="match status" value="1"/>
</dbReference>
<feature type="domain" description="Helicase ATP-binding" evidence="1">
    <location>
        <begin position="16"/>
        <end position="175"/>
    </location>
</feature>
<dbReference type="PANTHER" id="PTHR47396">
    <property type="entry name" value="TYPE I RESTRICTION ENZYME ECOKI R PROTEIN"/>
    <property type="match status" value="1"/>
</dbReference>